<evidence type="ECO:0000256" key="6">
    <source>
        <dbReference type="RuleBase" id="RU004057"/>
    </source>
</evidence>
<evidence type="ECO:0000256" key="2">
    <source>
        <dbReference type="ARBA" id="ARBA00022475"/>
    </source>
</evidence>
<protein>
    <submittedName>
        <fullName evidence="9">MotA/TolQ/ExbB proton channel family protein</fullName>
    </submittedName>
</protein>
<dbReference type="InterPro" id="IPR002898">
    <property type="entry name" value="MotA_ExbB_proton_chnl"/>
</dbReference>
<comment type="similarity">
    <text evidence="6">Belongs to the exbB/tolQ family.</text>
</comment>
<accession>A0A6H1PAN6</accession>
<dbReference type="AlphaFoldDB" id="A0A6H1PAN6"/>
<reference evidence="9 10" key="1">
    <citation type="submission" date="2020-04" db="EMBL/GenBank/DDBJ databases">
        <title>Genome-Wide Identification of 5-Methylcytosine Sites in Bacterial Genomes By High-Throughput Sequencing of MspJI Restriction Fragments.</title>
        <authorList>
            <person name="Wu V."/>
        </authorList>
    </citation>
    <scope>NUCLEOTIDE SEQUENCE [LARGE SCALE GENOMIC DNA]</scope>
    <source>
        <strain evidence="9 10">S2</strain>
    </source>
</reference>
<proteinExistence type="inferred from homology"/>
<feature type="transmembrane region" description="Helical" evidence="7">
    <location>
        <begin position="21"/>
        <end position="45"/>
    </location>
</feature>
<sequence length="207" mass="23035">MSEYQIDHKTSIVKRMKLIHTFASISILVGVLGTFIGLVITLAALNPSNIDKSILKVLGGVQTAFFTSIGGILFSIAINLHSKVRNSEQLLLQVMLKTENFIHQKDQKTSDYYVVEAIGGVKEAVHNMGNAFLEVAHFSKEFKIATASLKQFTIDFQQNTNSVSKYWCQAPSVDNVYLFSVLSGQLVRVRVRDSPAKGGRIFNMTKY</sequence>
<dbReference type="GO" id="GO:0015031">
    <property type="term" value="P:protein transport"/>
    <property type="evidence" value="ECO:0007669"/>
    <property type="project" value="UniProtKB-KW"/>
</dbReference>
<evidence type="ECO:0000259" key="8">
    <source>
        <dbReference type="Pfam" id="PF01618"/>
    </source>
</evidence>
<dbReference type="EMBL" id="CP051128">
    <property type="protein sequence ID" value="QIZ10659.1"/>
    <property type="molecule type" value="Genomic_DNA"/>
</dbReference>
<evidence type="ECO:0000256" key="3">
    <source>
        <dbReference type="ARBA" id="ARBA00022692"/>
    </source>
</evidence>
<evidence type="ECO:0000313" key="9">
    <source>
        <dbReference type="EMBL" id="QIZ10659.1"/>
    </source>
</evidence>
<reference evidence="9 10" key="2">
    <citation type="submission" date="2020-04" db="EMBL/GenBank/DDBJ databases">
        <authorList>
            <person name="Fomenkov A."/>
            <person name="Anton B.P."/>
            <person name="Roberts R.J."/>
        </authorList>
    </citation>
    <scope>NUCLEOTIDE SEQUENCE [LARGE SCALE GENOMIC DNA]</scope>
    <source>
        <strain evidence="9 10">S2</strain>
    </source>
</reference>
<keyword evidence="6" id="KW-0813">Transport</keyword>
<evidence type="ECO:0000313" key="10">
    <source>
        <dbReference type="Proteomes" id="UP000501868"/>
    </source>
</evidence>
<keyword evidence="2" id="KW-1003">Cell membrane</keyword>
<name>A0A6H1PAN6_PRIMG</name>
<feature type="domain" description="MotA/TolQ/ExbB proton channel" evidence="8">
    <location>
        <begin position="10"/>
        <end position="79"/>
    </location>
</feature>
<comment type="subcellular location">
    <subcellularLocation>
        <location evidence="1">Cell membrane</location>
        <topology evidence="1">Multi-pass membrane protein</topology>
    </subcellularLocation>
    <subcellularLocation>
        <location evidence="6">Membrane</location>
        <topology evidence="6">Multi-pass membrane protein</topology>
    </subcellularLocation>
</comment>
<keyword evidence="4 7" id="KW-1133">Transmembrane helix</keyword>
<dbReference type="GO" id="GO:0005886">
    <property type="term" value="C:plasma membrane"/>
    <property type="evidence" value="ECO:0007669"/>
    <property type="project" value="UniProtKB-SubCell"/>
</dbReference>
<keyword evidence="5 7" id="KW-0472">Membrane</keyword>
<keyword evidence="6" id="KW-0653">Protein transport</keyword>
<dbReference type="Proteomes" id="UP000501868">
    <property type="component" value="Chromosome"/>
</dbReference>
<evidence type="ECO:0000256" key="4">
    <source>
        <dbReference type="ARBA" id="ARBA00022989"/>
    </source>
</evidence>
<evidence type="ECO:0000256" key="5">
    <source>
        <dbReference type="ARBA" id="ARBA00023136"/>
    </source>
</evidence>
<evidence type="ECO:0000256" key="7">
    <source>
        <dbReference type="SAM" id="Phobius"/>
    </source>
</evidence>
<dbReference type="Pfam" id="PF01618">
    <property type="entry name" value="MotA_ExbB"/>
    <property type="match status" value="1"/>
</dbReference>
<evidence type="ECO:0000256" key="1">
    <source>
        <dbReference type="ARBA" id="ARBA00004651"/>
    </source>
</evidence>
<organism evidence="9 10">
    <name type="scientific">Priestia megaterium</name>
    <name type="common">Bacillus megaterium</name>
    <dbReference type="NCBI Taxonomy" id="1404"/>
    <lineage>
        <taxon>Bacteria</taxon>
        <taxon>Bacillati</taxon>
        <taxon>Bacillota</taxon>
        <taxon>Bacilli</taxon>
        <taxon>Bacillales</taxon>
        <taxon>Bacillaceae</taxon>
        <taxon>Priestia</taxon>
    </lineage>
</organism>
<keyword evidence="3 7" id="KW-0812">Transmembrane</keyword>
<feature type="transmembrane region" description="Helical" evidence="7">
    <location>
        <begin position="57"/>
        <end position="80"/>
    </location>
</feature>
<gene>
    <name evidence="9" type="ORF">HFZ78_31290</name>
</gene>